<evidence type="ECO:0000256" key="2">
    <source>
        <dbReference type="SAM" id="SignalP"/>
    </source>
</evidence>
<dbReference type="Proteomes" id="UP000008311">
    <property type="component" value="Unassembled WGS sequence"/>
</dbReference>
<feature type="signal peptide" evidence="2">
    <location>
        <begin position="1"/>
        <end position="20"/>
    </location>
</feature>
<evidence type="ECO:0000256" key="1">
    <source>
        <dbReference type="ARBA" id="ARBA00008668"/>
    </source>
</evidence>
<dbReference type="SUPFAM" id="SSF52266">
    <property type="entry name" value="SGNH hydrolase"/>
    <property type="match status" value="1"/>
</dbReference>
<dbReference type="Pfam" id="PF00657">
    <property type="entry name" value="Lipase_GDSL"/>
    <property type="match status" value="1"/>
</dbReference>
<proteinExistence type="inferred from homology"/>
<protein>
    <submittedName>
        <fullName evidence="3">Zinc finger protein, putative</fullName>
    </submittedName>
</protein>
<accession>B9RM32</accession>
<organism evidence="3 4">
    <name type="scientific">Ricinus communis</name>
    <name type="common">Castor bean</name>
    <dbReference type="NCBI Taxonomy" id="3988"/>
    <lineage>
        <taxon>Eukaryota</taxon>
        <taxon>Viridiplantae</taxon>
        <taxon>Streptophyta</taxon>
        <taxon>Embryophyta</taxon>
        <taxon>Tracheophyta</taxon>
        <taxon>Spermatophyta</taxon>
        <taxon>Magnoliopsida</taxon>
        <taxon>eudicotyledons</taxon>
        <taxon>Gunneridae</taxon>
        <taxon>Pentapetalae</taxon>
        <taxon>rosids</taxon>
        <taxon>fabids</taxon>
        <taxon>Malpighiales</taxon>
        <taxon>Euphorbiaceae</taxon>
        <taxon>Acalyphoideae</taxon>
        <taxon>Acalypheae</taxon>
        <taxon>Ricinus</taxon>
    </lineage>
</organism>
<keyword evidence="2" id="KW-0732">Signal</keyword>
<dbReference type="InParanoid" id="B9RM32"/>
<dbReference type="EMBL" id="EQ973789">
    <property type="protein sequence ID" value="EEF47355.1"/>
    <property type="molecule type" value="Genomic_DNA"/>
</dbReference>
<evidence type="ECO:0000313" key="4">
    <source>
        <dbReference type="Proteomes" id="UP000008311"/>
    </source>
</evidence>
<dbReference type="InterPro" id="IPR001087">
    <property type="entry name" value="GDSL"/>
</dbReference>
<gene>
    <name evidence="3" type="ORF">RCOM_1077520</name>
</gene>
<dbReference type="STRING" id="3988.B9RM32"/>
<dbReference type="Gene3D" id="3.40.50.1110">
    <property type="entry name" value="SGNH hydrolase"/>
    <property type="match status" value="1"/>
</dbReference>
<keyword evidence="4" id="KW-1185">Reference proteome</keyword>
<dbReference type="InterPro" id="IPR036514">
    <property type="entry name" value="SGNH_hydro_sf"/>
</dbReference>
<dbReference type="PANTHER" id="PTHR45642:SF120">
    <property type="entry name" value="GDSL-LIKE LIPASE_ACYLHYDROLASE"/>
    <property type="match status" value="1"/>
</dbReference>
<comment type="similarity">
    <text evidence="1">Belongs to the 'GDSL' lipolytic enzyme family.</text>
</comment>
<dbReference type="eggNOG" id="ENOG502QSNM">
    <property type="taxonomic scope" value="Eukaryota"/>
</dbReference>
<reference evidence="4" key="1">
    <citation type="journal article" date="2010" name="Nat. Biotechnol.">
        <title>Draft genome sequence of the oilseed species Ricinus communis.</title>
        <authorList>
            <person name="Chan A.P."/>
            <person name="Crabtree J."/>
            <person name="Zhao Q."/>
            <person name="Lorenzi H."/>
            <person name="Orvis J."/>
            <person name="Puiu D."/>
            <person name="Melake-Berhan A."/>
            <person name="Jones K.M."/>
            <person name="Redman J."/>
            <person name="Chen G."/>
            <person name="Cahoon E.B."/>
            <person name="Gedil M."/>
            <person name="Stanke M."/>
            <person name="Haas B.J."/>
            <person name="Wortman J.R."/>
            <person name="Fraser-Liggett C.M."/>
            <person name="Ravel J."/>
            <person name="Rabinowicz P.D."/>
        </authorList>
    </citation>
    <scope>NUCLEOTIDE SEQUENCE [LARGE SCALE GENOMIC DNA]</scope>
    <source>
        <strain evidence="4">cv. Hale</strain>
    </source>
</reference>
<dbReference type="GO" id="GO:0016788">
    <property type="term" value="F:hydrolase activity, acting on ester bonds"/>
    <property type="evidence" value="ECO:0007669"/>
    <property type="project" value="InterPro"/>
</dbReference>
<feature type="chain" id="PRO_5002891142" evidence="2">
    <location>
        <begin position="21"/>
        <end position="273"/>
    </location>
</feature>
<dbReference type="PANTHER" id="PTHR45642">
    <property type="entry name" value="GDSL ESTERASE/LIPASE EXL3"/>
    <property type="match status" value="1"/>
</dbReference>
<sequence length="273" mass="30581">MAAAINLFLIFTIFFCTCNAAKKPTPLPTFPAILVFGDSVMDSGNNNYILTWIKANYHPYGQDYAGGIPTGSIFSQANPVSKQIELFRNYIERLKGIVGEEKALKIIHSALVILSAGTNDWFFNFYDIPARRLHFNVSGYQDFLLDKIHSVAKELYDLGCRSMVVSGLGPTGCLPVQMSRSLQNLSQRHCLKDQNRDSQAYNQKLVKLLSQMQATLPGSRIVYNDFYRPVIDMITYPKKYGFSETKKGCCGSGLLQKNSGKDQILEEFTPSNT</sequence>
<name>B9RM32_RICCO</name>
<evidence type="ECO:0000313" key="3">
    <source>
        <dbReference type="EMBL" id="EEF47355.1"/>
    </source>
</evidence>
<dbReference type="AlphaFoldDB" id="B9RM32"/>
<dbReference type="InterPro" id="IPR050592">
    <property type="entry name" value="GDSL_lipolytic_enzyme"/>
</dbReference>